<accession>A0AAD4PCD2</accession>
<dbReference type="SUPFAM" id="SSF49899">
    <property type="entry name" value="Concanavalin A-like lectins/glucanases"/>
    <property type="match status" value="1"/>
</dbReference>
<keyword evidence="6" id="KW-1185">Reference proteome</keyword>
<evidence type="ECO:0000259" key="4">
    <source>
        <dbReference type="Pfam" id="PF00722"/>
    </source>
</evidence>
<protein>
    <recommendedName>
        <fullName evidence="4">GH16 domain-containing protein</fullName>
    </recommendedName>
</protein>
<dbReference type="Pfam" id="PF00722">
    <property type="entry name" value="Glyco_hydro_16"/>
    <property type="match status" value="1"/>
</dbReference>
<organism evidence="5 6">
    <name type="scientific">Perilla frutescens var. hirtella</name>
    <name type="common">Perilla citriodora</name>
    <name type="synonym">Perilla setoyensis</name>
    <dbReference type="NCBI Taxonomy" id="608512"/>
    <lineage>
        <taxon>Eukaryota</taxon>
        <taxon>Viridiplantae</taxon>
        <taxon>Streptophyta</taxon>
        <taxon>Embryophyta</taxon>
        <taxon>Tracheophyta</taxon>
        <taxon>Spermatophyta</taxon>
        <taxon>Magnoliopsida</taxon>
        <taxon>eudicotyledons</taxon>
        <taxon>Gunneridae</taxon>
        <taxon>Pentapetalae</taxon>
        <taxon>asterids</taxon>
        <taxon>lamiids</taxon>
        <taxon>Lamiales</taxon>
        <taxon>Lamiaceae</taxon>
        <taxon>Nepetoideae</taxon>
        <taxon>Elsholtzieae</taxon>
        <taxon>Perilla</taxon>
    </lineage>
</organism>
<comment type="caution">
    <text evidence="5">The sequence shown here is derived from an EMBL/GenBank/DDBJ whole genome shotgun (WGS) entry which is preliminary data.</text>
</comment>
<name>A0AAD4PCD2_PERFH</name>
<evidence type="ECO:0000256" key="3">
    <source>
        <dbReference type="SAM" id="MobiDB-lite"/>
    </source>
</evidence>
<dbReference type="Proteomes" id="UP001190926">
    <property type="component" value="Unassembled WGS sequence"/>
</dbReference>
<evidence type="ECO:0000256" key="2">
    <source>
        <dbReference type="ARBA" id="ARBA00023295"/>
    </source>
</evidence>
<reference evidence="5 6" key="1">
    <citation type="journal article" date="2021" name="Nat. Commun.">
        <title>Incipient diploidization of the medicinal plant Perilla within 10,000 years.</title>
        <authorList>
            <person name="Zhang Y."/>
            <person name="Shen Q."/>
            <person name="Leng L."/>
            <person name="Zhang D."/>
            <person name="Chen S."/>
            <person name="Shi Y."/>
            <person name="Ning Z."/>
            <person name="Chen S."/>
        </authorList>
    </citation>
    <scope>NUCLEOTIDE SEQUENCE [LARGE SCALE GENOMIC DNA]</scope>
    <source>
        <strain evidence="6">cv. PC099</strain>
    </source>
</reference>
<dbReference type="InterPro" id="IPR013320">
    <property type="entry name" value="ConA-like_dom_sf"/>
</dbReference>
<sequence length="218" mass="24679">MISGLHLGSPARHKSGSDQLTSKPDNGPGGAHSELDFEILGHNGLPYKLSTNVFAEDNGNREQQFKLCKGGRTGRPAQTQVRRAKGRNVGSSAWPKRFFVNGIPIRVFKNYEKIGAKYPKAPMYVHASLWNGTQWLGPTDWNRGPFYANFRGFTIDGCSSQNWNKTNCNSPKYIWNSPKFHKLDRGHQMLHDNFRKGSMTYDYCKSNSNNFPECRMDS</sequence>
<evidence type="ECO:0000256" key="1">
    <source>
        <dbReference type="ARBA" id="ARBA00022801"/>
    </source>
</evidence>
<dbReference type="GO" id="GO:0004553">
    <property type="term" value="F:hydrolase activity, hydrolyzing O-glycosyl compounds"/>
    <property type="evidence" value="ECO:0007669"/>
    <property type="project" value="InterPro"/>
</dbReference>
<dbReference type="Gene3D" id="2.60.120.200">
    <property type="match status" value="2"/>
</dbReference>
<dbReference type="AlphaFoldDB" id="A0AAD4PCD2"/>
<dbReference type="InterPro" id="IPR044791">
    <property type="entry name" value="Beta-glucanase/XTH"/>
</dbReference>
<feature type="domain" description="GH16" evidence="4">
    <location>
        <begin position="97"/>
        <end position="138"/>
    </location>
</feature>
<dbReference type="GO" id="GO:0005975">
    <property type="term" value="P:carbohydrate metabolic process"/>
    <property type="evidence" value="ECO:0007669"/>
    <property type="project" value="InterPro"/>
</dbReference>
<gene>
    <name evidence="5" type="ORF">C2S53_004782</name>
</gene>
<keyword evidence="2" id="KW-0326">Glycosidase</keyword>
<keyword evidence="1" id="KW-0378">Hydrolase</keyword>
<evidence type="ECO:0000313" key="6">
    <source>
        <dbReference type="Proteomes" id="UP001190926"/>
    </source>
</evidence>
<dbReference type="InterPro" id="IPR000757">
    <property type="entry name" value="Beta-glucanase-like"/>
</dbReference>
<proteinExistence type="predicted"/>
<dbReference type="PANTHER" id="PTHR31062">
    <property type="entry name" value="XYLOGLUCAN ENDOTRANSGLUCOSYLASE/HYDROLASE PROTEIN 8-RELATED"/>
    <property type="match status" value="1"/>
</dbReference>
<feature type="region of interest" description="Disordered" evidence="3">
    <location>
        <begin position="1"/>
        <end position="34"/>
    </location>
</feature>
<dbReference type="EMBL" id="SDAM02000053">
    <property type="protein sequence ID" value="KAH6833980.1"/>
    <property type="molecule type" value="Genomic_DNA"/>
</dbReference>
<evidence type="ECO:0000313" key="5">
    <source>
        <dbReference type="EMBL" id="KAH6833980.1"/>
    </source>
</evidence>